<keyword evidence="4" id="KW-0443">Lipid metabolism</keyword>
<dbReference type="AlphaFoldDB" id="A0A2S8GKI0"/>
<dbReference type="InterPro" id="IPR010137">
    <property type="entry name" value="Lipid_A_LpxA"/>
</dbReference>
<keyword evidence="1" id="KW-0444">Lipid biosynthesis</keyword>
<dbReference type="NCBIfam" id="NF003657">
    <property type="entry name" value="PRK05289.1"/>
    <property type="match status" value="1"/>
</dbReference>
<dbReference type="Gene3D" id="2.160.10.10">
    <property type="entry name" value="Hexapeptide repeat proteins"/>
    <property type="match status" value="1"/>
</dbReference>
<protein>
    <submittedName>
        <fullName evidence="7">Acyl-[acyl-carrier-protein]--UDP-N-acetylglucosamine O-acyltransferase</fullName>
    </submittedName>
</protein>
<evidence type="ECO:0000256" key="4">
    <source>
        <dbReference type="ARBA" id="ARBA00023098"/>
    </source>
</evidence>
<dbReference type="CDD" id="cd03351">
    <property type="entry name" value="LbH_UDP-GlcNAc_AT"/>
    <property type="match status" value="1"/>
</dbReference>
<evidence type="ECO:0000313" key="8">
    <source>
        <dbReference type="Proteomes" id="UP000237819"/>
    </source>
</evidence>
<dbReference type="InterPro" id="IPR029098">
    <property type="entry name" value="Acetyltransf_C"/>
</dbReference>
<dbReference type="GO" id="GO:0009245">
    <property type="term" value="P:lipid A biosynthetic process"/>
    <property type="evidence" value="ECO:0007669"/>
    <property type="project" value="UniProtKB-KW"/>
</dbReference>
<keyword evidence="3 7" id="KW-0808">Transferase</keyword>
<evidence type="ECO:0000256" key="2">
    <source>
        <dbReference type="ARBA" id="ARBA00022556"/>
    </source>
</evidence>
<dbReference type="GO" id="GO:0016020">
    <property type="term" value="C:membrane"/>
    <property type="evidence" value="ECO:0007669"/>
    <property type="project" value="GOC"/>
</dbReference>
<dbReference type="InterPro" id="IPR001451">
    <property type="entry name" value="Hexapep"/>
</dbReference>
<evidence type="ECO:0000259" key="6">
    <source>
        <dbReference type="Pfam" id="PF13720"/>
    </source>
</evidence>
<sequence>MTFCAIQSPPVRRYTGEVKIDGYAGMDSLATAVARAIQLPSAKGFAVTEIHPTAVVSPLARLGADVQIGPFCVIEAGVEIGDRCRLESFVTIKTGSKIGCDNKICDHAVIGGGAQHIRAPENPGTIVVGDRNQIREFVTIHRALHAGEQTIVGNDCLLMVQAHIGHDSIIGNNVIITNNALVAGHVVIEDRAYVSGAVAIHQFCRVGRNAMVGGQAHVVQDVPPFVTVDGCSSLVVGLNLVGLKRNGFDSESIRELKNAYRILYRSNLTNGEALEKIRMDFAGKPAEHFHTFLAPSKRGFIQARSRGRQRPLHEEPVKLRVLPGEHPESSENVRQAG</sequence>
<comment type="caution">
    <text evidence="7">The sequence shown here is derived from an EMBL/GenBank/DDBJ whole genome shotgun (WGS) entry which is preliminary data.</text>
</comment>
<evidence type="ECO:0000256" key="3">
    <source>
        <dbReference type="ARBA" id="ARBA00022679"/>
    </source>
</evidence>
<gene>
    <name evidence="7" type="ORF">C5Y93_15505</name>
</gene>
<dbReference type="InterPro" id="IPR037157">
    <property type="entry name" value="Acetyltransf_C_sf"/>
</dbReference>
<accession>A0A2S8GKI0</accession>
<dbReference type="Pfam" id="PF13720">
    <property type="entry name" value="Acetyltransf_11"/>
    <property type="match status" value="1"/>
</dbReference>
<keyword evidence="5 7" id="KW-0012">Acyltransferase</keyword>
<organism evidence="7 8">
    <name type="scientific">Blastopirellula marina</name>
    <dbReference type="NCBI Taxonomy" id="124"/>
    <lineage>
        <taxon>Bacteria</taxon>
        <taxon>Pseudomonadati</taxon>
        <taxon>Planctomycetota</taxon>
        <taxon>Planctomycetia</taxon>
        <taxon>Pirellulales</taxon>
        <taxon>Pirellulaceae</taxon>
        <taxon>Blastopirellula</taxon>
    </lineage>
</organism>
<evidence type="ECO:0000313" key="7">
    <source>
        <dbReference type="EMBL" id="PQO44947.1"/>
    </source>
</evidence>
<keyword evidence="2" id="KW-0441">Lipid A biosynthesis</keyword>
<dbReference type="InterPro" id="IPR011004">
    <property type="entry name" value="Trimer_LpxA-like_sf"/>
</dbReference>
<dbReference type="PANTHER" id="PTHR43480">
    <property type="entry name" value="ACYL-[ACYL-CARRIER-PROTEIN]--UDP-N-ACETYLGLUCOSAMINE O-ACYLTRANSFERASE"/>
    <property type="match status" value="1"/>
</dbReference>
<evidence type="ECO:0000256" key="5">
    <source>
        <dbReference type="ARBA" id="ARBA00023315"/>
    </source>
</evidence>
<dbReference type="Pfam" id="PF00132">
    <property type="entry name" value="Hexapep"/>
    <property type="match status" value="2"/>
</dbReference>
<name>A0A2S8GKI0_9BACT</name>
<dbReference type="Gene3D" id="1.20.1180.10">
    <property type="entry name" value="Udp N-acetylglucosamine O-acyltransferase, C-terminal domain"/>
    <property type="match status" value="1"/>
</dbReference>
<reference evidence="7 8" key="1">
    <citation type="submission" date="2018-02" db="EMBL/GenBank/DDBJ databases">
        <title>Comparative genomes isolates from brazilian mangrove.</title>
        <authorList>
            <person name="Araujo J.E."/>
            <person name="Taketani R.G."/>
            <person name="Silva M.C.P."/>
            <person name="Loureco M.V."/>
            <person name="Andreote F.D."/>
        </authorList>
    </citation>
    <scope>NUCLEOTIDE SEQUENCE [LARGE SCALE GENOMIC DNA]</scope>
    <source>
        <strain evidence="7 8">Nap-Phe MGV</strain>
    </source>
</reference>
<proteinExistence type="predicted"/>
<dbReference type="SUPFAM" id="SSF51161">
    <property type="entry name" value="Trimeric LpxA-like enzymes"/>
    <property type="match status" value="1"/>
</dbReference>
<evidence type="ECO:0000256" key="1">
    <source>
        <dbReference type="ARBA" id="ARBA00022516"/>
    </source>
</evidence>
<dbReference type="PANTHER" id="PTHR43480:SF1">
    <property type="entry name" value="ACYL-[ACYL-CARRIER-PROTEIN]--UDP-N-ACETYLGLUCOSAMINE O-ACYLTRANSFERASE, MITOCHONDRIAL-RELATED"/>
    <property type="match status" value="1"/>
</dbReference>
<dbReference type="EMBL" id="PUHZ01000016">
    <property type="protein sequence ID" value="PQO44947.1"/>
    <property type="molecule type" value="Genomic_DNA"/>
</dbReference>
<feature type="domain" description="UDP N-acetylglucosamine O-acyltransferase C-terminal" evidence="6">
    <location>
        <begin position="221"/>
        <end position="301"/>
    </location>
</feature>
<dbReference type="Proteomes" id="UP000237819">
    <property type="component" value="Unassembled WGS sequence"/>
</dbReference>
<dbReference type="GO" id="GO:0008780">
    <property type="term" value="F:acyl-[acyl-carrier-protein]-UDP-N-acetylglucosamine O-acyltransferase activity"/>
    <property type="evidence" value="ECO:0007669"/>
    <property type="project" value="InterPro"/>
</dbReference>
<dbReference type="NCBIfam" id="TIGR01852">
    <property type="entry name" value="lipid_A_lpxA"/>
    <property type="match status" value="1"/>
</dbReference>